<keyword evidence="5 7" id="KW-0456">Lyase</keyword>
<dbReference type="Proteomes" id="UP001589788">
    <property type="component" value="Unassembled WGS sequence"/>
</dbReference>
<proteinExistence type="inferred from homology"/>
<dbReference type="RefSeq" id="WP_377786888.1">
    <property type="nucleotide sequence ID" value="NZ_JBHLYQ010000001.1"/>
</dbReference>
<protein>
    <recommendedName>
        <fullName evidence="3">fructose-bisphosphate aldolase</fullName>
        <ecNumber evidence="3">4.1.2.13</ecNumber>
    </recommendedName>
    <alternativeName>
        <fullName evidence="6">Fructose-bisphosphate aldolase class I</fullName>
    </alternativeName>
</protein>
<gene>
    <name evidence="7" type="ORF">ACFFRE_00115</name>
</gene>
<comment type="pathway">
    <text evidence="1">Carbohydrate degradation; glycolysis; D-glyceraldehyde 3-phosphate and glycerone phosphate from D-glucose: step 4/4.</text>
</comment>
<reference evidence="7 8" key="1">
    <citation type="submission" date="2024-09" db="EMBL/GenBank/DDBJ databases">
        <authorList>
            <person name="Sun Q."/>
            <person name="Mori K."/>
        </authorList>
    </citation>
    <scope>NUCLEOTIDE SEQUENCE [LARGE SCALE GENOMIC DNA]</scope>
    <source>
        <strain evidence="7 8">JCM 15389</strain>
    </source>
</reference>
<evidence type="ECO:0000256" key="3">
    <source>
        <dbReference type="ARBA" id="ARBA00013068"/>
    </source>
</evidence>
<name>A0ABV6C2S0_9ACTN</name>
<dbReference type="NCBIfam" id="NF033379">
    <property type="entry name" value="FrucBisAld_I"/>
    <property type="match status" value="1"/>
</dbReference>
<evidence type="ECO:0000256" key="6">
    <source>
        <dbReference type="ARBA" id="ARBA00029799"/>
    </source>
</evidence>
<evidence type="ECO:0000256" key="1">
    <source>
        <dbReference type="ARBA" id="ARBA00004714"/>
    </source>
</evidence>
<evidence type="ECO:0000256" key="2">
    <source>
        <dbReference type="ARBA" id="ARBA00010387"/>
    </source>
</evidence>
<evidence type="ECO:0000313" key="7">
    <source>
        <dbReference type="EMBL" id="MFC0080562.1"/>
    </source>
</evidence>
<comment type="caution">
    <text evidence="7">The sequence shown here is derived from an EMBL/GenBank/DDBJ whole genome shotgun (WGS) entry which is preliminary data.</text>
</comment>
<dbReference type="EMBL" id="JBHLYQ010000001">
    <property type="protein sequence ID" value="MFC0080562.1"/>
    <property type="molecule type" value="Genomic_DNA"/>
</dbReference>
<keyword evidence="4" id="KW-0324">Glycolysis</keyword>
<evidence type="ECO:0000256" key="4">
    <source>
        <dbReference type="ARBA" id="ARBA00023152"/>
    </source>
</evidence>
<dbReference type="InterPro" id="IPR013785">
    <property type="entry name" value="Aldolase_TIM"/>
</dbReference>
<accession>A0ABV6C2S0</accession>
<dbReference type="SUPFAM" id="SSF51569">
    <property type="entry name" value="Aldolase"/>
    <property type="match status" value="1"/>
</dbReference>
<dbReference type="GO" id="GO:0004332">
    <property type="term" value="F:fructose-bisphosphate aldolase activity"/>
    <property type="evidence" value="ECO:0007669"/>
    <property type="project" value="UniProtKB-EC"/>
</dbReference>
<dbReference type="EC" id="4.1.2.13" evidence="3"/>
<sequence length="345" mass="35870">MTTVLGAAAPGVAPQWAPAEGLVATARAMVAAGKGILAIDETPKTISKRLAAVGIEPSEEQRKAYRALLVGTPGLEQATSGVILQEETVHQRLADGRSVPEALAARGVLPGVKVDRGTAPLALAPGELVTEGLDGLAGRLEEFAATGVRFAKWRAVLRVGPTWPSGRAVAANAHALARYAATCQEVGLVPIVEPEVLMDGDHDLVVASRVSQMVLDTVFDELQHAGVAMEAMVLKPAMVVPGRDGPPASVEEVADATVACLRRCVPAAVPGVAFLSGGQSPRRASEHLAAIVRRGPHPWTITFSFGRALQDEALAAWAGRPEQVAAGQEALLAALQRNQQALLPT</sequence>
<dbReference type="PANTHER" id="PTHR11627">
    <property type="entry name" value="FRUCTOSE-BISPHOSPHATE ALDOLASE"/>
    <property type="match status" value="1"/>
</dbReference>
<dbReference type="Pfam" id="PF00274">
    <property type="entry name" value="Glycolytic"/>
    <property type="match status" value="1"/>
</dbReference>
<dbReference type="Gene3D" id="3.20.20.70">
    <property type="entry name" value="Aldolase class I"/>
    <property type="match status" value="1"/>
</dbReference>
<organism evidence="7 8">
    <name type="scientific">Aciditerrimonas ferrireducens</name>
    <dbReference type="NCBI Taxonomy" id="667306"/>
    <lineage>
        <taxon>Bacteria</taxon>
        <taxon>Bacillati</taxon>
        <taxon>Actinomycetota</taxon>
        <taxon>Acidimicrobiia</taxon>
        <taxon>Acidimicrobiales</taxon>
        <taxon>Acidimicrobiaceae</taxon>
        <taxon>Aciditerrimonas</taxon>
    </lineage>
</organism>
<evidence type="ECO:0000256" key="5">
    <source>
        <dbReference type="ARBA" id="ARBA00023239"/>
    </source>
</evidence>
<keyword evidence="8" id="KW-1185">Reference proteome</keyword>
<dbReference type="InterPro" id="IPR000741">
    <property type="entry name" value="FBA_I"/>
</dbReference>
<evidence type="ECO:0000313" key="8">
    <source>
        <dbReference type="Proteomes" id="UP001589788"/>
    </source>
</evidence>
<comment type="similarity">
    <text evidence="2">Belongs to the class I fructose-bisphosphate aldolase family.</text>
</comment>